<protein>
    <submittedName>
        <fullName evidence="2">Uncharacterized protein</fullName>
    </submittedName>
</protein>
<feature type="region of interest" description="Disordered" evidence="1">
    <location>
        <begin position="121"/>
        <end position="162"/>
    </location>
</feature>
<feature type="compositionally biased region" description="Polar residues" evidence="1">
    <location>
        <begin position="122"/>
        <end position="143"/>
    </location>
</feature>
<organism evidence="2 3">
    <name type="scientific">Lophiotrema nucula</name>
    <dbReference type="NCBI Taxonomy" id="690887"/>
    <lineage>
        <taxon>Eukaryota</taxon>
        <taxon>Fungi</taxon>
        <taxon>Dikarya</taxon>
        <taxon>Ascomycota</taxon>
        <taxon>Pezizomycotina</taxon>
        <taxon>Dothideomycetes</taxon>
        <taxon>Pleosporomycetidae</taxon>
        <taxon>Pleosporales</taxon>
        <taxon>Lophiotremataceae</taxon>
        <taxon>Lophiotrema</taxon>
    </lineage>
</organism>
<dbReference type="EMBL" id="ML977380">
    <property type="protein sequence ID" value="KAF2105461.1"/>
    <property type="molecule type" value="Genomic_DNA"/>
</dbReference>
<dbReference type="Proteomes" id="UP000799770">
    <property type="component" value="Unassembled WGS sequence"/>
</dbReference>
<keyword evidence="3" id="KW-1185">Reference proteome</keyword>
<evidence type="ECO:0000313" key="2">
    <source>
        <dbReference type="EMBL" id="KAF2105461.1"/>
    </source>
</evidence>
<evidence type="ECO:0000256" key="1">
    <source>
        <dbReference type="SAM" id="MobiDB-lite"/>
    </source>
</evidence>
<evidence type="ECO:0000313" key="3">
    <source>
        <dbReference type="Proteomes" id="UP000799770"/>
    </source>
</evidence>
<name>A0A6A5YGY6_9PLEO</name>
<proteinExistence type="predicted"/>
<accession>A0A6A5YGY6</accession>
<gene>
    <name evidence="2" type="ORF">BDV96DRAFT_592471</name>
</gene>
<reference evidence="2" key="1">
    <citation type="journal article" date="2020" name="Stud. Mycol.">
        <title>101 Dothideomycetes genomes: a test case for predicting lifestyles and emergence of pathogens.</title>
        <authorList>
            <person name="Haridas S."/>
            <person name="Albert R."/>
            <person name="Binder M."/>
            <person name="Bloem J."/>
            <person name="Labutti K."/>
            <person name="Salamov A."/>
            <person name="Andreopoulos B."/>
            <person name="Baker S."/>
            <person name="Barry K."/>
            <person name="Bills G."/>
            <person name="Bluhm B."/>
            <person name="Cannon C."/>
            <person name="Castanera R."/>
            <person name="Culley D."/>
            <person name="Daum C."/>
            <person name="Ezra D."/>
            <person name="Gonzalez J."/>
            <person name="Henrissat B."/>
            <person name="Kuo A."/>
            <person name="Liang C."/>
            <person name="Lipzen A."/>
            <person name="Lutzoni F."/>
            <person name="Magnuson J."/>
            <person name="Mondo S."/>
            <person name="Nolan M."/>
            <person name="Ohm R."/>
            <person name="Pangilinan J."/>
            <person name="Park H.-J."/>
            <person name="Ramirez L."/>
            <person name="Alfaro M."/>
            <person name="Sun H."/>
            <person name="Tritt A."/>
            <person name="Yoshinaga Y."/>
            <person name="Zwiers L.-H."/>
            <person name="Turgeon B."/>
            <person name="Goodwin S."/>
            <person name="Spatafora J."/>
            <person name="Crous P."/>
            <person name="Grigoriev I."/>
        </authorList>
    </citation>
    <scope>NUCLEOTIDE SEQUENCE</scope>
    <source>
        <strain evidence="2">CBS 627.86</strain>
    </source>
</reference>
<sequence>MHYSMELPAEVPSPQRNAILRQARYSVPRPDNDSSPTPFKYESFASGYRPLDDYPSTRAHQLDATVQPVPYPAISASTSSFPARPVYSRPVSAPVETFRPQSSCDSTLSAQQLSYPIPAIAAQSQRPTIEQRSQTQPVETYSSRRMRNQKNFMDLLGGLDEG</sequence>
<dbReference type="AlphaFoldDB" id="A0A6A5YGY6"/>